<evidence type="ECO:0000256" key="5">
    <source>
        <dbReference type="SAM" id="MobiDB-lite"/>
    </source>
</evidence>
<name>A0A0D7AAN1_9AGAR</name>
<dbReference type="SUPFAM" id="SSF50978">
    <property type="entry name" value="WD40 repeat-like"/>
    <property type="match status" value="1"/>
</dbReference>
<feature type="non-terminal residue" evidence="6">
    <location>
        <position position="1163"/>
    </location>
</feature>
<dbReference type="Gene3D" id="2.130.10.10">
    <property type="entry name" value="YVTN repeat-like/Quinoprotein amine dehydrogenase"/>
    <property type="match status" value="2"/>
</dbReference>
<dbReference type="InterPro" id="IPR015943">
    <property type="entry name" value="WD40/YVTN_repeat-like_dom_sf"/>
</dbReference>
<feature type="compositionally biased region" description="Polar residues" evidence="5">
    <location>
        <begin position="1088"/>
        <end position="1105"/>
    </location>
</feature>
<evidence type="ECO:0000256" key="4">
    <source>
        <dbReference type="PROSITE-ProRule" id="PRU00221"/>
    </source>
</evidence>
<feature type="repeat" description="WD" evidence="4">
    <location>
        <begin position="215"/>
        <end position="256"/>
    </location>
</feature>
<feature type="region of interest" description="Disordered" evidence="5">
    <location>
        <begin position="752"/>
        <end position="773"/>
    </location>
</feature>
<dbReference type="InterPro" id="IPR020472">
    <property type="entry name" value="WD40_PAC1"/>
</dbReference>
<feature type="compositionally biased region" description="Polar residues" evidence="5">
    <location>
        <begin position="487"/>
        <end position="496"/>
    </location>
</feature>
<feature type="compositionally biased region" description="Polar residues" evidence="5">
    <location>
        <begin position="801"/>
        <end position="810"/>
    </location>
</feature>
<proteinExistence type="inferred from homology"/>
<feature type="region of interest" description="Disordered" evidence="5">
    <location>
        <begin position="799"/>
        <end position="857"/>
    </location>
</feature>
<feature type="region of interest" description="Disordered" evidence="5">
    <location>
        <begin position="486"/>
        <end position="529"/>
    </location>
</feature>
<dbReference type="InterPro" id="IPR021772">
    <property type="entry name" value="WDR48/Bun107"/>
</dbReference>
<keyword evidence="3" id="KW-0677">Repeat</keyword>
<dbReference type="GO" id="GO:0043130">
    <property type="term" value="F:ubiquitin binding"/>
    <property type="evidence" value="ECO:0007669"/>
    <property type="project" value="TreeGrafter"/>
</dbReference>
<keyword evidence="2 4" id="KW-0853">WD repeat</keyword>
<dbReference type="InterPro" id="IPR019775">
    <property type="entry name" value="WD40_repeat_CS"/>
</dbReference>
<evidence type="ECO:0000313" key="6">
    <source>
        <dbReference type="EMBL" id="KIY47740.1"/>
    </source>
</evidence>
<dbReference type="PANTHER" id="PTHR19862:SF14">
    <property type="entry name" value="WD REPEAT-CONTAINING PROTEIN 48"/>
    <property type="match status" value="1"/>
</dbReference>
<dbReference type="PROSITE" id="PS50294">
    <property type="entry name" value="WD_REPEATS_REGION"/>
    <property type="match status" value="4"/>
</dbReference>
<feature type="region of interest" description="Disordered" evidence="5">
    <location>
        <begin position="708"/>
        <end position="734"/>
    </location>
</feature>
<feature type="compositionally biased region" description="Basic residues" evidence="5">
    <location>
        <begin position="498"/>
        <end position="510"/>
    </location>
</feature>
<feature type="non-terminal residue" evidence="6">
    <location>
        <position position="1"/>
    </location>
</feature>
<dbReference type="PANTHER" id="PTHR19862">
    <property type="entry name" value="WD REPEAT-CONTAINING PROTEIN 48"/>
    <property type="match status" value="1"/>
</dbReference>
<gene>
    <name evidence="6" type="ORF">FISHEDRAFT_15855</name>
</gene>
<dbReference type="GO" id="GO:0000724">
    <property type="term" value="P:double-strand break repair via homologous recombination"/>
    <property type="evidence" value="ECO:0007669"/>
    <property type="project" value="TreeGrafter"/>
</dbReference>
<dbReference type="CDD" id="cd00200">
    <property type="entry name" value="WD40"/>
    <property type="match status" value="1"/>
</dbReference>
<evidence type="ECO:0000256" key="3">
    <source>
        <dbReference type="ARBA" id="ARBA00022737"/>
    </source>
</evidence>
<accession>A0A0D7AAN1</accession>
<organism evidence="6 7">
    <name type="scientific">Fistulina hepatica ATCC 64428</name>
    <dbReference type="NCBI Taxonomy" id="1128425"/>
    <lineage>
        <taxon>Eukaryota</taxon>
        <taxon>Fungi</taxon>
        <taxon>Dikarya</taxon>
        <taxon>Basidiomycota</taxon>
        <taxon>Agaricomycotina</taxon>
        <taxon>Agaricomycetes</taxon>
        <taxon>Agaricomycetidae</taxon>
        <taxon>Agaricales</taxon>
        <taxon>Fistulinaceae</taxon>
        <taxon>Fistulina</taxon>
    </lineage>
</organism>
<evidence type="ECO:0000256" key="2">
    <source>
        <dbReference type="ARBA" id="ARBA00022574"/>
    </source>
</evidence>
<dbReference type="PRINTS" id="PR00320">
    <property type="entry name" value="GPROTEINBRPT"/>
</dbReference>
<feature type="compositionally biased region" description="Low complexity" evidence="5">
    <location>
        <begin position="839"/>
        <end position="850"/>
    </location>
</feature>
<dbReference type="EMBL" id="KN881929">
    <property type="protein sequence ID" value="KIY47740.1"/>
    <property type="molecule type" value="Genomic_DNA"/>
</dbReference>
<dbReference type="Pfam" id="PF11816">
    <property type="entry name" value="DUF3337"/>
    <property type="match status" value="1"/>
</dbReference>
<dbReference type="OrthoDB" id="2421129at2759"/>
<dbReference type="InterPro" id="IPR001680">
    <property type="entry name" value="WD40_rpt"/>
</dbReference>
<feature type="compositionally biased region" description="Basic and acidic residues" evidence="5">
    <location>
        <begin position="708"/>
        <end position="733"/>
    </location>
</feature>
<feature type="repeat" description="WD" evidence="4">
    <location>
        <begin position="124"/>
        <end position="165"/>
    </location>
</feature>
<evidence type="ECO:0000256" key="1">
    <source>
        <dbReference type="ARBA" id="ARBA00006917"/>
    </source>
</evidence>
<feature type="repeat" description="WD" evidence="4">
    <location>
        <begin position="166"/>
        <end position="200"/>
    </location>
</feature>
<feature type="compositionally biased region" description="Polar residues" evidence="5">
    <location>
        <begin position="761"/>
        <end position="773"/>
    </location>
</feature>
<dbReference type="SMART" id="SM00320">
    <property type="entry name" value="WD40"/>
    <property type="match status" value="7"/>
</dbReference>
<feature type="region of interest" description="Disordered" evidence="5">
    <location>
        <begin position="1088"/>
        <end position="1115"/>
    </location>
</feature>
<dbReference type="AlphaFoldDB" id="A0A0D7AAN1"/>
<feature type="repeat" description="WD" evidence="4">
    <location>
        <begin position="257"/>
        <end position="298"/>
    </location>
</feature>
<sequence length="1163" mass="127389">LALDASTVLESAAFPQGILYSGGRDGQVISRDLWLPTKRRKLGGRPTMSRWEHMTGWADDVVDDDPSDGEDHYVSDGDVLGDVILSARKRRPRDSNREIPYERQWELDTEAFVPGQPSQFRQSAQLHSDWVNDIVLCNNNQTVVSASSDGTVKAWTPSSGANPHTVGTHKDYVRCLAYCREQQWVASGSFDRTIKLWDLNGLSDSPVITLNPADASAPKSSVYALATDPYGSLIASGSPERVIRLWDPRSARRTGKLVGHTDNIRAMLLSDNGRYLLTGSADASIKLWSLAAQRCLHTFTHHTDSVWSLFSTHPSLEIFYSGDRAGQVCRVDVEDCADVSEGECLVLCREGDGSPTSQGNASPGSSAQEYQGINAIVVMDDSLLWTASSTSNIQRWRIPPRRAMRAAALFEDEEDVGMPQSSAKEWAPIREREDEATMYGIPFESLVRLTSPNDPFGTYSTRPGGSGDVEVATLYSAASVLSVPRRSMQSPLTPSFTHHNRTHGRTHSTSRPRTSPRTTLHTDESTSENLLSRHARLDYQTRELAADADPLLTVPDETVKGDVGIVRSVILNNRVHVLSVDMSGEVAVWDLIRCICVGRFAAADVADAWRQKRLYNTPEAPGPREALDTVRELIEGEAVVSSWCSSDSKSGVLVIHMNDKCFEAEIYADQVGFTHDRHHNEEAKFNIGKTMLRNLFNGFIVEEVKTHLVQDRRGSQSSRDSHGRERAGSHNSKEAVLYKATRASLVVSSPTMISAVPPPSSVLNPTNSLSTPRQSPLITPMIPLSSMPLAKDTHKAGLSAIPQSPRSCEQTLEGAQENDSSTPLSAAATPMPIPIRPGRSSTSDRNTSSSVKDKESDYFSVPMRMRKASVSVAGSDSGTPGPEDVTTPTLVGSPPPTPGGFMGRLKSFGKMGRKNTIDASTSPALSPASLENTPAPLNLISAVQTPQQKLLAGALSPASSNDAPLYNLPSDIVVFLSEEAEPSYHVTYRGLASQIHRDTPLLEEVMPMWLLEYLLLNVTRAPAPAKLSFILTPCVPQHPDEEQLPELLNTSQSKLTASRYLRVRKLVIHIQEKLEKLVNNSGVRSNASSVRSSLETSQDSPSSPTHGWPGKNSPGFIKSKPRAEDLYEVLCNDVVLPLDMTLIQVRHYVWKQAAELVIHYRLR</sequence>
<evidence type="ECO:0000313" key="7">
    <source>
        <dbReference type="Proteomes" id="UP000054144"/>
    </source>
</evidence>
<dbReference type="PROSITE" id="PS00678">
    <property type="entry name" value="WD_REPEATS_1"/>
    <property type="match status" value="1"/>
</dbReference>
<comment type="similarity">
    <text evidence="1">Belongs to the WD repeat WDR48 family.</text>
</comment>
<reference evidence="6 7" key="1">
    <citation type="journal article" date="2015" name="Fungal Genet. Biol.">
        <title>Evolution of novel wood decay mechanisms in Agaricales revealed by the genome sequences of Fistulina hepatica and Cylindrobasidium torrendii.</title>
        <authorList>
            <person name="Floudas D."/>
            <person name="Held B.W."/>
            <person name="Riley R."/>
            <person name="Nagy L.G."/>
            <person name="Koehler G."/>
            <person name="Ransdell A.S."/>
            <person name="Younus H."/>
            <person name="Chow J."/>
            <person name="Chiniquy J."/>
            <person name="Lipzen A."/>
            <person name="Tritt A."/>
            <person name="Sun H."/>
            <person name="Haridas S."/>
            <person name="LaButti K."/>
            <person name="Ohm R.A."/>
            <person name="Kues U."/>
            <person name="Blanchette R.A."/>
            <person name="Grigoriev I.V."/>
            <person name="Minto R.E."/>
            <person name="Hibbett D.S."/>
        </authorList>
    </citation>
    <scope>NUCLEOTIDE SEQUENCE [LARGE SCALE GENOMIC DNA]</scope>
    <source>
        <strain evidence="6 7">ATCC 64428</strain>
    </source>
</reference>
<keyword evidence="7" id="KW-1185">Reference proteome</keyword>
<dbReference type="PROSITE" id="PS50082">
    <property type="entry name" value="WD_REPEATS_2"/>
    <property type="match status" value="4"/>
</dbReference>
<dbReference type="InterPro" id="IPR051246">
    <property type="entry name" value="WDR48"/>
</dbReference>
<protein>
    <submittedName>
        <fullName evidence="6">WD40 repeat-like protein</fullName>
    </submittedName>
</protein>
<dbReference type="Pfam" id="PF00400">
    <property type="entry name" value="WD40"/>
    <property type="match status" value="5"/>
</dbReference>
<feature type="region of interest" description="Disordered" evidence="5">
    <location>
        <begin position="869"/>
        <end position="898"/>
    </location>
</feature>
<dbReference type="InterPro" id="IPR036322">
    <property type="entry name" value="WD40_repeat_dom_sf"/>
</dbReference>
<dbReference type="Proteomes" id="UP000054144">
    <property type="component" value="Unassembled WGS sequence"/>
</dbReference>